<gene>
    <name evidence="2" type="ORF">FisN_17Hh113</name>
</gene>
<feature type="region of interest" description="Disordered" evidence="1">
    <location>
        <begin position="166"/>
        <end position="188"/>
    </location>
</feature>
<comment type="caution">
    <text evidence="2">The sequence shown here is derived from an EMBL/GenBank/DDBJ whole genome shotgun (WGS) entry which is preliminary data.</text>
</comment>
<evidence type="ECO:0000256" key="1">
    <source>
        <dbReference type="SAM" id="MobiDB-lite"/>
    </source>
</evidence>
<dbReference type="Proteomes" id="UP000198406">
    <property type="component" value="Unassembled WGS sequence"/>
</dbReference>
<evidence type="ECO:0000313" key="3">
    <source>
        <dbReference type="Proteomes" id="UP000198406"/>
    </source>
</evidence>
<dbReference type="OrthoDB" id="48308at2759"/>
<dbReference type="InParanoid" id="A0A1Z5JGQ5"/>
<name>A0A1Z5JGQ5_FISSO</name>
<dbReference type="AlphaFoldDB" id="A0A1Z5JGQ5"/>
<organism evidence="2 3">
    <name type="scientific">Fistulifera solaris</name>
    <name type="common">Oleaginous diatom</name>
    <dbReference type="NCBI Taxonomy" id="1519565"/>
    <lineage>
        <taxon>Eukaryota</taxon>
        <taxon>Sar</taxon>
        <taxon>Stramenopiles</taxon>
        <taxon>Ochrophyta</taxon>
        <taxon>Bacillariophyta</taxon>
        <taxon>Bacillariophyceae</taxon>
        <taxon>Bacillariophycidae</taxon>
        <taxon>Naviculales</taxon>
        <taxon>Naviculaceae</taxon>
        <taxon>Fistulifera</taxon>
    </lineage>
</organism>
<proteinExistence type="predicted"/>
<protein>
    <submittedName>
        <fullName evidence="2">Uncharacterized protein</fullName>
    </submittedName>
</protein>
<accession>A0A1Z5JGQ5</accession>
<feature type="compositionally biased region" description="Acidic residues" evidence="1">
    <location>
        <begin position="130"/>
        <end position="142"/>
    </location>
</feature>
<reference evidence="2 3" key="1">
    <citation type="journal article" date="2015" name="Plant Cell">
        <title>Oil accumulation by the oleaginous diatom Fistulifera solaris as revealed by the genome and transcriptome.</title>
        <authorList>
            <person name="Tanaka T."/>
            <person name="Maeda Y."/>
            <person name="Veluchamy A."/>
            <person name="Tanaka M."/>
            <person name="Abida H."/>
            <person name="Marechal E."/>
            <person name="Bowler C."/>
            <person name="Muto M."/>
            <person name="Sunaga Y."/>
            <person name="Tanaka M."/>
            <person name="Yoshino T."/>
            <person name="Taniguchi T."/>
            <person name="Fukuda Y."/>
            <person name="Nemoto M."/>
            <person name="Matsumoto M."/>
            <person name="Wong P.S."/>
            <person name="Aburatani S."/>
            <person name="Fujibuchi W."/>
        </authorList>
    </citation>
    <scope>NUCLEOTIDE SEQUENCE [LARGE SCALE GENOMIC DNA]</scope>
    <source>
        <strain evidence="2 3">JPCC DA0580</strain>
    </source>
</reference>
<dbReference type="EMBL" id="BDSP01000061">
    <property type="protein sequence ID" value="GAX13183.1"/>
    <property type="molecule type" value="Genomic_DNA"/>
</dbReference>
<sequence length="188" mass="21618">MGHRLVSFLDFALPQHPEYHLSSYRSQRLKSQQFLQYIREQIEQVAINIDEIELNAYMDLHFDPTEDGSLSSVEEVEDTWQNFAGWDAPSGVETDTSSRENSSDEEYRFDLPEAQEEFPDPNIQFYGIPLEDDDDDDDDDSNVSDISLQPISTFLLKIAKETVVYESDSEAEDSWAPNDAVDRELPLI</sequence>
<feature type="compositionally biased region" description="Basic and acidic residues" evidence="1">
    <location>
        <begin position="96"/>
        <end position="111"/>
    </location>
</feature>
<keyword evidence="3" id="KW-1185">Reference proteome</keyword>
<feature type="region of interest" description="Disordered" evidence="1">
    <location>
        <begin position="84"/>
        <end position="146"/>
    </location>
</feature>
<evidence type="ECO:0000313" key="2">
    <source>
        <dbReference type="EMBL" id="GAX13183.1"/>
    </source>
</evidence>